<name>A0AAE4SBI9_9EURY</name>
<evidence type="ECO:0000313" key="2">
    <source>
        <dbReference type="Proteomes" id="UP001273136"/>
    </source>
</evidence>
<reference evidence="1" key="1">
    <citation type="submission" date="2023-06" db="EMBL/GenBank/DDBJ databases">
        <title>Genome sequence of Methancorpusculaceae sp. Ag1.</title>
        <authorList>
            <person name="Protasov E."/>
            <person name="Platt K."/>
            <person name="Poehlein A."/>
            <person name="Daniel R."/>
            <person name="Brune A."/>
        </authorList>
    </citation>
    <scope>NUCLEOTIDE SEQUENCE</scope>
    <source>
        <strain evidence="1">Ag1</strain>
    </source>
</reference>
<keyword evidence="2" id="KW-1185">Reference proteome</keyword>
<organism evidence="1 2">
    <name type="scientific">Methanorbis furvi</name>
    <dbReference type="NCBI Taxonomy" id="3028299"/>
    <lineage>
        <taxon>Archaea</taxon>
        <taxon>Methanobacteriati</taxon>
        <taxon>Methanobacteriota</taxon>
        <taxon>Stenosarchaea group</taxon>
        <taxon>Methanomicrobia</taxon>
        <taxon>Methanomicrobiales</taxon>
        <taxon>Methanocorpusculaceae</taxon>
        <taxon>Methanorbis</taxon>
    </lineage>
</organism>
<comment type="caution">
    <text evidence="1">The sequence shown here is derived from an EMBL/GenBank/DDBJ whole genome shotgun (WGS) entry which is preliminary data.</text>
</comment>
<protein>
    <submittedName>
        <fullName evidence="1">Uncharacterized protein</fullName>
    </submittedName>
</protein>
<dbReference type="AlphaFoldDB" id="A0AAE4SBI9"/>
<gene>
    <name evidence="1" type="ORF">McpAg1_07960</name>
</gene>
<evidence type="ECO:0000313" key="1">
    <source>
        <dbReference type="EMBL" id="MDV0441590.1"/>
    </source>
</evidence>
<sequence length="68" mass="7924">MNPAGQNNMKPKWMLIPELMDKEKLVELKATYRTDAAVAAYLGIGRHSVEQARMYHRLHKPYARLRSK</sequence>
<dbReference type="EMBL" id="JAWDKA010000003">
    <property type="protein sequence ID" value="MDV0441590.1"/>
    <property type="molecule type" value="Genomic_DNA"/>
</dbReference>
<accession>A0AAE4SBI9</accession>
<proteinExistence type="predicted"/>
<dbReference type="Proteomes" id="UP001273136">
    <property type="component" value="Unassembled WGS sequence"/>
</dbReference>